<evidence type="ECO:0000259" key="6">
    <source>
        <dbReference type="PROSITE" id="PS50225"/>
    </source>
</evidence>
<dbReference type="AlphaFoldDB" id="A0AA88N0J6"/>
<gene>
    <name evidence="7" type="ORF">Q7C36_010262</name>
</gene>
<dbReference type="GO" id="GO:0000209">
    <property type="term" value="P:protein polyubiquitination"/>
    <property type="evidence" value="ECO:0007669"/>
    <property type="project" value="TreeGrafter"/>
</dbReference>
<feature type="repeat" description="WD" evidence="5">
    <location>
        <begin position="145"/>
        <end position="179"/>
    </location>
</feature>
<dbReference type="InterPro" id="IPR001680">
    <property type="entry name" value="WD40_rpt"/>
</dbReference>
<dbReference type="PROSITE" id="PS50294">
    <property type="entry name" value="WD_REPEATS_REGION"/>
    <property type="match status" value="1"/>
</dbReference>
<dbReference type="PROSITE" id="PS50225">
    <property type="entry name" value="SOCS"/>
    <property type="match status" value="1"/>
</dbReference>
<evidence type="ECO:0000256" key="3">
    <source>
        <dbReference type="ARBA" id="ARBA00022737"/>
    </source>
</evidence>
<evidence type="ECO:0000313" key="7">
    <source>
        <dbReference type="EMBL" id="KAK2845408.1"/>
    </source>
</evidence>
<dbReference type="SUPFAM" id="SSF158235">
    <property type="entry name" value="SOCS box-like"/>
    <property type="match status" value="1"/>
</dbReference>
<organism evidence="7 8">
    <name type="scientific">Tachysurus vachellii</name>
    <name type="common">Darkbarbel catfish</name>
    <name type="synonym">Pelteobagrus vachellii</name>
    <dbReference type="NCBI Taxonomy" id="175792"/>
    <lineage>
        <taxon>Eukaryota</taxon>
        <taxon>Metazoa</taxon>
        <taxon>Chordata</taxon>
        <taxon>Craniata</taxon>
        <taxon>Vertebrata</taxon>
        <taxon>Euteleostomi</taxon>
        <taxon>Actinopterygii</taxon>
        <taxon>Neopterygii</taxon>
        <taxon>Teleostei</taxon>
        <taxon>Ostariophysi</taxon>
        <taxon>Siluriformes</taxon>
        <taxon>Bagridae</taxon>
        <taxon>Tachysurus</taxon>
    </lineage>
</organism>
<evidence type="ECO:0000256" key="1">
    <source>
        <dbReference type="ARBA" id="ARBA00004906"/>
    </source>
</evidence>
<keyword evidence="2 5" id="KW-0853">WD repeat</keyword>
<protein>
    <recommendedName>
        <fullName evidence="6">SOCS box domain-containing protein</fullName>
    </recommendedName>
</protein>
<dbReference type="PANTHER" id="PTHR15622">
    <property type="entry name" value="WD40 REPEAT PROTEIN"/>
    <property type="match status" value="1"/>
</dbReference>
<keyword evidence="4" id="KW-0833">Ubl conjugation pathway</keyword>
<dbReference type="EMBL" id="JAVHJS010000010">
    <property type="protein sequence ID" value="KAK2845408.1"/>
    <property type="molecule type" value="Genomic_DNA"/>
</dbReference>
<dbReference type="InterPro" id="IPR036322">
    <property type="entry name" value="WD40_repeat_dom_sf"/>
</dbReference>
<proteinExistence type="predicted"/>
<name>A0AA88N0J6_TACVA</name>
<dbReference type="SUPFAM" id="SSF50978">
    <property type="entry name" value="WD40 repeat-like"/>
    <property type="match status" value="1"/>
</dbReference>
<dbReference type="SMART" id="SM00253">
    <property type="entry name" value="SOCS"/>
    <property type="match status" value="1"/>
</dbReference>
<dbReference type="SMART" id="SM00320">
    <property type="entry name" value="WD40"/>
    <property type="match status" value="6"/>
</dbReference>
<dbReference type="PROSITE" id="PS00678">
    <property type="entry name" value="WD_REPEATS_1"/>
    <property type="match status" value="1"/>
</dbReference>
<accession>A0AA88N0J6</accession>
<comment type="pathway">
    <text evidence="1">Protein modification; protein ubiquitination.</text>
</comment>
<dbReference type="InterPro" id="IPR036036">
    <property type="entry name" value="SOCS_box-like_dom_sf"/>
</dbReference>
<sequence>MEAHTHLPYSPIDTLTTSHKDGDNLISELTPDFQPRLYGSPGCETWSVCFSPDGTRFAWSAGYGLVKVLPWPLPSNLHAPNSNTEEKMLDCGDIVWGMAFGPRISNREKLKKLPVKGQELLLATGLTNGTIKVWVVSTGELLFSLTGHRSVVRDLVFTPNGSLTLVSASRDKTLRVWDLAEKGQPSRVLTGPNFWLFKCSVSPDSSLIASVCNLDTKVYLWSLRSFTFVRNLKYKHQRSMVSCDFSADGALLAVGSYQAMTGWWLDLWDPYTADHLIKVEDCDRCEPRNENLLMALTFSPTFPHLAFKDYMALRIWDMEQDKLVLVSDRNRVSGLCCAFHPRGSVIATGCREGHVKFWRVPCLVSSLRHLCRTTLRFSVSTFQVQALPIPKKILDFLTYRDIPKKRILCCSEHNR</sequence>
<keyword evidence="8" id="KW-1185">Reference proteome</keyword>
<evidence type="ECO:0000256" key="4">
    <source>
        <dbReference type="ARBA" id="ARBA00022786"/>
    </source>
</evidence>
<dbReference type="InterPro" id="IPR015943">
    <property type="entry name" value="WD40/YVTN_repeat-like_dom_sf"/>
</dbReference>
<dbReference type="InterPro" id="IPR019775">
    <property type="entry name" value="WD40_repeat_CS"/>
</dbReference>
<dbReference type="Pfam" id="PF07525">
    <property type="entry name" value="SOCS_box"/>
    <property type="match status" value="1"/>
</dbReference>
<dbReference type="Gene3D" id="1.10.750.20">
    <property type="entry name" value="SOCS box"/>
    <property type="match status" value="1"/>
</dbReference>
<comment type="caution">
    <text evidence="7">The sequence shown here is derived from an EMBL/GenBank/DDBJ whole genome shotgun (WGS) entry which is preliminary data.</text>
</comment>
<reference evidence="7" key="1">
    <citation type="submission" date="2023-08" db="EMBL/GenBank/DDBJ databases">
        <title>Pelteobagrus vachellii genome.</title>
        <authorList>
            <person name="Liu H."/>
        </authorList>
    </citation>
    <scope>NUCLEOTIDE SEQUENCE</scope>
    <source>
        <strain evidence="7">PRFRI_2022a</strain>
        <tissue evidence="7">Muscle</tissue>
    </source>
</reference>
<evidence type="ECO:0000256" key="5">
    <source>
        <dbReference type="PROSITE-ProRule" id="PRU00221"/>
    </source>
</evidence>
<dbReference type="SMART" id="SM00969">
    <property type="entry name" value="SOCS_box"/>
    <property type="match status" value="1"/>
</dbReference>
<evidence type="ECO:0000256" key="2">
    <source>
        <dbReference type="ARBA" id="ARBA00022574"/>
    </source>
</evidence>
<dbReference type="Pfam" id="PF00400">
    <property type="entry name" value="WD40"/>
    <property type="match status" value="3"/>
</dbReference>
<dbReference type="PROSITE" id="PS50082">
    <property type="entry name" value="WD_REPEATS_2"/>
    <property type="match status" value="1"/>
</dbReference>
<evidence type="ECO:0000313" key="8">
    <source>
        <dbReference type="Proteomes" id="UP001187315"/>
    </source>
</evidence>
<dbReference type="Gene3D" id="2.130.10.10">
    <property type="entry name" value="YVTN repeat-like/Quinoprotein amine dehydrogenase"/>
    <property type="match status" value="2"/>
</dbReference>
<dbReference type="Proteomes" id="UP001187315">
    <property type="component" value="Unassembled WGS sequence"/>
</dbReference>
<dbReference type="InterPro" id="IPR051983">
    <property type="entry name" value="WSB_SOCS-box_domain"/>
</dbReference>
<dbReference type="PANTHER" id="PTHR15622:SF1">
    <property type="entry name" value="WD REPEAT AND SOCS BOX-CONTAINING PROTEIN 2"/>
    <property type="match status" value="1"/>
</dbReference>
<keyword evidence="3" id="KW-0677">Repeat</keyword>
<feature type="domain" description="SOCS box" evidence="6">
    <location>
        <begin position="366"/>
        <end position="403"/>
    </location>
</feature>
<dbReference type="InterPro" id="IPR001496">
    <property type="entry name" value="SOCS_box"/>
</dbReference>
<dbReference type="GO" id="GO:0035556">
    <property type="term" value="P:intracellular signal transduction"/>
    <property type="evidence" value="ECO:0007669"/>
    <property type="project" value="InterPro"/>
</dbReference>